<dbReference type="AlphaFoldDB" id="A0AAN9FYQ1"/>
<keyword evidence="2" id="KW-1185">Reference proteome</keyword>
<sequence length="79" mass="9115">MDRSSLQNFGLHNLFELFVFPRIRIYTDSAEAKIPSILDYVGTVIEVLLCSTSLKRLKINTFKFQLLQHNLCYEGSLTC</sequence>
<gene>
    <name evidence="1" type="ORF">RIF29_10117</name>
</gene>
<evidence type="ECO:0000313" key="1">
    <source>
        <dbReference type="EMBL" id="KAK7281818.1"/>
    </source>
</evidence>
<proteinExistence type="predicted"/>
<organism evidence="1 2">
    <name type="scientific">Crotalaria pallida</name>
    <name type="common">Smooth rattlebox</name>
    <name type="synonym">Crotalaria striata</name>
    <dbReference type="NCBI Taxonomy" id="3830"/>
    <lineage>
        <taxon>Eukaryota</taxon>
        <taxon>Viridiplantae</taxon>
        <taxon>Streptophyta</taxon>
        <taxon>Embryophyta</taxon>
        <taxon>Tracheophyta</taxon>
        <taxon>Spermatophyta</taxon>
        <taxon>Magnoliopsida</taxon>
        <taxon>eudicotyledons</taxon>
        <taxon>Gunneridae</taxon>
        <taxon>Pentapetalae</taxon>
        <taxon>rosids</taxon>
        <taxon>fabids</taxon>
        <taxon>Fabales</taxon>
        <taxon>Fabaceae</taxon>
        <taxon>Papilionoideae</taxon>
        <taxon>50 kb inversion clade</taxon>
        <taxon>genistoids sensu lato</taxon>
        <taxon>core genistoids</taxon>
        <taxon>Crotalarieae</taxon>
        <taxon>Crotalaria</taxon>
    </lineage>
</organism>
<comment type="caution">
    <text evidence="1">The sequence shown here is derived from an EMBL/GenBank/DDBJ whole genome shotgun (WGS) entry which is preliminary data.</text>
</comment>
<protein>
    <submittedName>
        <fullName evidence="1">Uncharacterized protein</fullName>
    </submittedName>
</protein>
<dbReference type="EMBL" id="JAYWIO010000002">
    <property type="protein sequence ID" value="KAK7281818.1"/>
    <property type="molecule type" value="Genomic_DNA"/>
</dbReference>
<evidence type="ECO:0000313" key="2">
    <source>
        <dbReference type="Proteomes" id="UP001372338"/>
    </source>
</evidence>
<reference evidence="1 2" key="1">
    <citation type="submission" date="2024-01" db="EMBL/GenBank/DDBJ databases">
        <title>The genomes of 5 underutilized Papilionoideae crops provide insights into root nodulation and disease resistanc.</title>
        <authorList>
            <person name="Yuan L."/>
        </authorList>
    </citation>
    <scope>NUCLEOTIDE SEQUENCE [LARGE SCALE GENOMIC DNA]</scope>
    <source>
        <strain evidence="1">ZHUSHIDOU_FW_LH</strain>
        <tissue evidence="1">Leaf</tissue>
    </source>
</reference>
<accession>A0AAN9FYQ1</accession>
<name>A0AAN9FYQ1_CROPI</name>
<dbReference type="Proteomes" id="UP001372338">
    <property type="component" value="Unassembled WGS sequence"/>
</dbReference>